<organism evidence="2 3">
    <name type="scientific">Effrenium voratum</name>
    <dbReference type="NCBI Taxonomy" id="2562239"/>
    <lineage>
        <taxon>Eukaryota</taxon>
        <taxon>Sar</taxon>
        <taxon>Alveolata</taxon>
        <taxon>Dinophyceae</taxon>
        <taxon>Suessiales</taxon>
        <taxon>Symbiodiniaceae</taxon>
        <taxon>Effrenium</taxon>
    </lineage>
</organism>
<keyword evidence="3" id="KW-1185">Reference proteome</keyword>
<dbReference type="Proteomes" id="UP001178507">
    <property type="component" value="Unassembled WGS sequence"/>
</dbReference>
<feature type="compositionally biased region" description="Pro residues" evidence="1">
    <location>
        <begin position="179"/>
        <end position="191"/>
    </location>
</feature>
<evidence type="ECO:0000313" key="2">
    <source>
        <dbReference type="EMBL" id="CAJ1401526.1"/>
    </source>
</evidence>
<evidence type="ECO:0000313" key="3">
    <source>
        <dbReference type="Proteomes" id="UP001178507"/>
    </source>
</evidence>
<feature type="compositionally biased region" description="Basic and acidic residues" evidence="1">
    <location>
        <begin position="340"/>
        <end position="350"/>
    </location>
</feature>
<accession>A0AA36NFN0</accession>
<feature type="compositionally biased region" description="Basic and acidic residues" evidence="1">
    <location>
        <begin position="374"/>
        <end position="398"/>
    </location>
</feature>
<feature type="compositionally biased region" description="Basic and acidic residues" evidence="1">
    <location>
        <begin position="46"/>
        <end position="56"/>
    </location>
</feature>
<feature type="region of interest" description="Disordered" evidence="1">
    <location>
        <begin position="335"/>
        <end position="398"/>
    </location>
</feature>
<protein>
    <submittedName>
        <fullName evidence="2">Uncharacterized protein</fullName>
    </submittedName>
</protein>
<feature type="compositionally biased region" description="Low complexity" evidence="1">
    <location>
        <begin position="28"/>
        <end position="44"/>
    </location>
</feature>
<gene>
    <name evidence="2" type="ORF">EVOR1521_LOCUS24650</name>
</gene>
<sequence>MALPEEALEREGASPVSPSKAERTEGDASPTSPASPSLAPAQSPFQERKSQRETKIKAKGPVKPVKECVPPRAHLKLPEHVRQRWLQRLKASGRSQQLPARWYGAQLLDLCAAGAQPAALQLSRLQEHQQTWPGMWQDGLRLSALLVQVSEMLFQACQVAEHASAALLKGLEGDAPSAPFAPSPPPATPPPARRRSDALAPSPPPASRRSSAELEESNAALGVAAPTAVLRAARRRCFRANLAEPAPPACLPCRTFQEATTMAQAALAQLQGSGGALAAALRMQPVALQELQPAFGEQTLWEDLGCLVPFLDLTLSKLRALAALVQRMERDVQLLPQEPQRSESYVDHSHSMFSLPMESPSDVALGPEQALDEEGPRSFASDEDRDRRDSAGSEDAMQHAEERFKQKVIDDGGREQLNWELGWKPLELEPQILILTETMVTDVMEKEARDRQGQVKDADNRANMELESGLMSTWTCPKTWRSDGYQTIVKILEDAREYLKDQGLEQAFDKTIFRGRRERGQPLTGFLTATSLKSGREPKPSGFLMDYDGLGDYGPMDDEPDTEVVEEVFAHLIFYEHYEDEEPKVVFMEEPWRKVDIDCKEDTEVAPAPS</sequence>
<dbReference type="AlphaFoldDB" id="A0AA36NFN0"/>
<feature type="region of interest" description="Disordered" evidence="1">
    <location>
        <begin position="176"/>
        <end position="216"/>
    </location>
</feature>
<comment type="caution">
    <text evidence="2">The sequence shown here is derived from an EMBL/GenBank/DDBJ whole genome shotgun (WGS) entry which is preliminary data.</text>
</comment>
<proteinExistence type="predicted"/>
<dbReference type="EMBL" id="CAUJNA010003417">
    <property type="protein sequence ID" value="CAJ1401526.1"/>
    <property type="molecule type" value="Genomic_DNA"/>
</dbReference>
<reference evidence="2" key="1">
    <citation type="submission" date="2023-08" db="EMBL/GenBank/DDBJ databases">
        <authorList>
            <person name="Chen Y."/>
            <person name="Shah S."/>
            <person name="Dougan E. K."/>
            <person name="Thang M."/>
            <person name="Chan C."/>
        </authorList>
    </citation>
    <scope>NUCLEOTIDE SEQUENCE</scope>
</reference>
<evidence type="ECO:0000256" key="1">
    <source>
        <dbReference type="SAM" id="MobiDB-lite"/>
    </source>
</evidence>
<name>A0AA36NFN0_9DINO</name>
<feature type="region of interest" description="Disordered" evidence="1">
    <location>
        <begin position="1"/>
        <end position="64"/>
    </location>
</feature>